<dbReference type="AlphaFoldDB" id="A0AAV4RSK9"/>
<reference evidence="1 2" key="1">
    <citation type="submission" date="2021-06" db="EMBL/GenBank/DDBJ databases">
        <title>Caerostris extrusa draft genome.</title>
        <authorList>
            <person name="Kono N."/>
            <person name="Arakawa K."/>
        </authorList>
    </citation>
    <scope>NUCLEOTIDE SEQUENCE [LARGE SCALE GENOMIC DNA]</scope>
</reference>
<gene>
    <name evidence="1" type="ORF">CEXT_419171</name>
</gene>
<keyword evidence="2" id="KW-1185">Reference proteome</keyword>
<proteinExistence type="predicted"/>
<dbReference type="EMBL" id="BPLR01008332">
    <property type="protein sequence ID" value="GIY23926.1"/>
    <property type="molecule type" value="Genomic_DNA"/>
</dbReference>
<name>A0AAV4RSK9_CAEEX</name>
<comment type="caution">
    <text evidence="1">The sequence shown here is derived from an EMBL/GenBank/DDBJ whole genome shotgun (WGS) entry which is preliminary data.</text>
</comment>
<organism evidence="1 2">
    <name type="scientific">Caerostris extrusa</name>
    <name type="common">Bark spider</name>
    <name type="synonym">Caerostris bankana</name>
    <dbReference type="NCBI Taxonomy" id="172846"/>
    <lineage>
        <taxon>Eukaryota</taxon>
        <taxon>Metazoa</taxon>
        <taxon>Ecdysozoa</taxon>
        <taxon>Arthropoda</taxon>
        <taxon>Chelicerata</taxon>
        <taxon>Arachnida</taxon>
        <taxon>Araneae</taxon>
        <taxon>Araneomorphae</taxon>
        <taxon>Entelegynae</taxon>
        <taxon>Araneoidea</taxon>
        <taxon>Araneidae</taxon>
        <taxon>Caerostris</taxon>
    </lineage>
</organism>
<sequence length="109" mass="12096">MAFGSITTKDVMSLLIQSAFTAVFSSQRGSGTTVWEVRSKQDSTVGRYFEGHREYFVNYSSFGMTEGESGNVVKRVNEGRSDGGKKFLERKMLMENLCTTGNRCSVLIA</sequence>
<accession>A0AAV4RSK9</accession>
<dbReference type="Proteomes" id="UP001054945">
    <property type="component" value="Unassembled WGS sequence"/>
</dbReference>
<protein>
    <submittedName>
        <fullName evidence="1">Uncharacterized protein</fullName>
    </submittedName>
</protein>
<evidence type="ECO:0000313" key="2">
    <source>
        <dbReference type="Proteomes" id="UP001054945"/>
    </source>
</evidence>
<evidence type="ECO:0000313" key="1">
    <source>
        <dbReference type="EMBL" id="GIY23926.1"/>
    </source>
</evidence>